<dbReference type="Proteomes" id="UP001305647">
    <property type="component" value="Unassembled WGS sequence"/>
</dbReference>
<organism evidence="2 3">
    <name type="scientific">Parathielavia hyrcaniae</name>
    <dbReference type="NCBI Taxonomy" id="113614"/>
    <lineage>
        <taxon>Eukaryota</taxon>
        <taxon>Fungi</taxon>
        <taxon>Dikarya</taxon>
        <taxon>Ascomycota</taxon>
        <taxon>Pezizomycotina</taxon>
        <taxon>Sordariomycetes</taxon>
        <taxon>Sordariomycetidae</taxon>
        <taxon>Sordariales</taxon>
        <taxon>Chaetomiaceae</taxon>
        <taxon>Parathielavia</taxon>
    </lineage>
</organism>
<evidence type="ECO:0000313" key="2">
    <source>
        <dbReference type="EMBL" id="KAK4098058.1"/>
    </source>
</evidence>
<dbReference type="AlphaFoldDB" id="A0AAN6PUL5"/>
<feature type="non-terminal residue" evidence="2">
    <location>
        <position position="1"/>
    </location>
</feature>
<feature type="region of interest" description="Disordered" evidence="1">
    <location>
        <begin position="27"/>
        <end position="50"/>
    </location>
</feature>
<evidence type="ECO:0000313" key="3">
    <source>
        <dbReference type="Proteomes" id="UP001305647"/>
    </source>
</evidence>
<reference evidence="2" key="1">
    <citation type="journal article" date="2023" name="Mol. Phylogenet. Evol.">
        <title>Genome-scale phylogeny and comparative genomics of the fungal order Sordariales.</title>
        <authorList>
            <person name="Hensen N."/>
            <person name="Bonometti L."/>
            <person name="Westerberg I."/>
            <person name="Brannstrom I.O."/>
            <person name="Guillou S."/>
            <person name="Cros-Aarteil S."/>
            <person name="Calhoun S."/>
            <person name="Haridas S."/>
            <person name="Kuo A."/>
            <person name="Mondo S."/>
            <person name="Pangilinan J."/>
            <person name="Riley R."/>
            <person name="LaButti K."/>
            <person name="Andreopoulos B."/>
            <person name="Lipzen A."/>
            <person name="Chen C."/>
            <person name="Yan M."/>
            <person name="Daum C."/>
            <person name="Ng V."/>
            <person name="Clum A."/>
            <person name="Steindorff A."/>
            <person name="Ohm R.A."/>
            <person name="Martin F."/>
            <person name="Silar P."/>
            <person name="Natvig D.O."/>
            <person name="Lalanne C."/>
            <person name="Gautier V."/>
            <person name="Ament-Velasquez S.L."/>
            <person name="Kruys A."/>
            <person name="Hutchinson M.I."/>
            <person name="Powell A.J."/>
            <person name="Barry K."/>
            <person name="Miller A.N."/>
            <person name="Grigoriev I.V."/>
            <person name="Debuchy R."/>
            <person name="Gladieux P."/>
            <person name="Hiltunen Thoren M."/>
            <person name="Johannesson H."/>
        </authorList>
    </citation>
    <scope>NUCLEOTIDE SEQUENCE</scope>
    <source>
        <strain evidence="2">CBS 757.83</strain>
    </source>
</reference>
<name>A0AAN6PUL5_9PEZI</name>
<sequence>QAATKFARSGGYWVRKTPDSFDVLKKRQGTPGPAQFWESEVKSLGGKTDR</sequence>
<evidence type="ECO:0000256" key="1">
    <source>
        <dbReference type="SAM" id="MobiDB-lite"/>
    </source>
</evidence>
<comment type="caution">
    <text evidence="2">The sequence shown here is derived from an EMBL/GenBank/DDBJ whole genome shotgun (WGS) entry which is preliminary data.</text>
</comment>
<protein>
    <submittedName>
        <fullName evidence="2">Uncharacterized protein</fullName>
    </submittedName>
</protein>
<reference evidence="2" key="2">
    <citation type="submission" date="2023-05" db="EMBL/GenBank/DDBJ databases">
        <authorList>
            <consortium name="Lawrence Berkeley National Laboratory"/>
            <person name="Steindorff A."/>
            <person name="Hensen N."/>
            <person name="Bonometti L."/>
            <person name="Westerberg I."/>
            <person name="Brannstrom I.O."/>
            <person name="Guillou S."/>
            <person name="Cros-Aarteil S."/>
            <person name="Calhoun S."/>
            <person name="Haridas S."/>
            <person name="Kuo A."/>
            <person name="Mondo S."/>
            <person name="Pangilinan J."/>
            <person name="Riley R."/>
            <person name="Labutti K."/>
            <person name="Andreopoulos B."/>
            <person name="Lipzen A."/>
            <person name="Chen C."/>
            <person name="Yanf M."/>
            <person name="Daum C."/>
            <person name="Ng V."/>
            <person name="Clum A."/>
            <person name="Ohm R."/>
            <person name="Martin F."/>
            <person name="Silar P."/>
            <person name="Natvig D."/>
            <person name="Lalanne C."/>
            <person name="Gautier V."/>
            <person name="Ament-Velasquez S.L."/>
            <person name="Kruys A."/>
            <person name="Hutchinson M.I."/>
            <person name="Powell A.J."/>
            <person name="Barry K."/>
            <person name="Miller A.N."/>
            <person name="Grigoriev I.V."/>
            <person name="Debuchy R."/>
            <person name="Gladieux P."/>
            <person name="Thoren M.H."/>
            <person name="Johannesson H."/>
        </authorList>
    </citation>
    <scope>NUCLEOTIDE SEQUENCE</scope>
    <source>
        <strain evidence="2">CBS 757.83</strain>
    </source>
</reference>
<proteinExistence type="predicted"/>
<accession>A0AAN6PUL5</accession>
<dbReference type="EMBL" id="MU863663">
    <property type="protein sequence ID" value="KAK4098058.1"/>
    <property type="molecule type" value="Genomic_DNA"/>
</dbReference>
<gene>
    <name evidence="2" type="ORF">N658DRAFT_499777</name>
</gene>
<keyword evidence="3" id="KW-1185">Reference proteome</keyword>